<comment type="similarity">
    <text evidence="1">Belongs to the leucine-binding protein family.</text>
</comment>
<keyword evidence="6" id="KW-1185">Reference proteome</keyword>
<dbReference type="RefSeq" id="WP_141864409.1">
    <property type="nucleotide sequence ID" value="NZ_BAABAN010000016.1"/>
</dbReference>
<dbReference type="Pfam" id="PF13458">
    <property type="entry name" value="Peripla_BP_6"/>
    <property type="match status" value="1"/>
</dbReference>
<evidence type="ECO:0000313" key="6">
    <source>
        <dbReference type="Proteomes" id="UP000319746"/>
    </source>
</evidence>
<name>A0A543AN82_9MICC</name>
<feature type="chain" id="PRO_5021801342" evidence="3">
    <location>
        <begin position="23"/>
        <end position="404"/>
    </location>
</feature>
<dbReference type="EMBL" id="VFOU01000001">
    <property type="protein sequence ID" value="TQL74044.1"/>
    <property type="molecule type" value="Genomic_DNA"/>
</dbReference>
<dbReference type="Gene3D" id="3.40.50.2300">
    <property type="match status" value="2"/>
</dbReference>
<feature type="signal peptide" evidence="3">
    <location>
        <begin position="1"/>
        <end position="22"/>
    </location>
</feature>
<dbReference type="SUPFAM" id="SSF53822">
    <property type="entry name" value="Periplasmic binding protein-like I"/>
    <property type="match status" value="1"/>
</dbReference>
<feature type="domain" description="Leucine-binding protein" evidence="4">
    <location>
        <begin position="42"/>
        <end position="387"/>
    </location>
</feature>
<protein>
    <submittedName>
        <fullName evidence="5">Amino acid/amide ABC transporter substrate-binding protein (HAAT family)</fullName>
    </submittedName>
</protein>
<dbReference type="InterPro" id="IPR051010">
    <property type="entry name" value="BCAA_transport"/>
</dbReference>
<gene>
    <name evidence="5" type="ORF">FB556_0495</name>
</gene>
<comment type="caution">
    <text evidence="5">The sequence shown here is derived from an EMBL/GenBank/DDBJ whole genome shotgun (WGS) entry which is preliminary data.</text>
</comment>
<dbReference type="PANTHER" id="PTHR30483">
    <property type="entry name" value="LEUCINE-SPECIFIC-BINDING PROTEIN"/>
    <property type="match status" value="1"/>
</dbReference>
<evidence type="ECO:0000313" key="5">
    <source>
        <dbReference type="EMBL" id="TQL74044.1"/>
    </source>
</evidence>
<proteinExistence type="inferred from homology"/>
<dbReference type="PANTHER" id="PTHR30483:SF6">
    <property type="entry name" value="PERIPLASMIC BINDING PROTEIN OF ABC TRANSPORTER FOR NATURAL AMINO ACIDS"/>
    <property type="match status" value="1"/>
</dbReference>
<dbReference type="CDD" id="cd06347">
    <property type="entry name" value="PBP1_ABC_LivK_ligand_binding-like"/>
    <property type="match status" value="1"/>
</dbReference>
<sequence length="404" mass="43183">MKKALMGVAALAALTLGLSACGADPTAQEDTAAAQNGANESEIVIGGSLNLDGEQSAYDALILEGIEVAFAEANENGGVLGKQIVWENLNGASDTTTIANNTETLIERGAEAFIAPADFDYGSPAARAAQDAGIVGISPGATSPSYGSDMLGDKQFTIGYWNTAMGAAAAEWAYNEQDFRNAYVVTYDGLDYTESLSRYFIESWENAGGNIVAEDIYSGGGDFSAQLQRLRGVIDEVDVIYISVYNPDLAQFIREIRASGIDTMILGGDGYDGPELSESLGEEFGNNIYYVTHAFLSEDANPEIPTFIETFTEHQGAEPLSILEALGYDTATALIQAIEAAGTTDGETLAQQMTDMEFDLLSGKLTWASAEDGHEPHKETAIVYLDEGQPVFDKWFKPEWTPEP</sequence>
<keyword evidence="2 3" id="KW-0732">Signal</keyword>
<evidence type="ECO:0000256" key="1">
    <source>
        <dbReference type="ARBA" id="ARBA00010062"/>
    </source>
</evidence>
<dbReference type="OrthoDB" id="7337537at2"/>
<reference evidence="5 6" key="1">
    <citation type="submission" date="2019-06" db="EMBL/GenBank/DDBJ databases">
        <title>Sequencing the genomes of 1000 actinobacteria strains.</title>
        <authorList>
            <person name="Klenk H.-P."/>
        </authorList>
    </citation>
    <scope>NUCLEOTIDE SEQUENCE [LARGE SCALE GENOMIC DNA]</scope>
    <source>
        <strain evidence="5 6">DSM 24083</strain>
    </source>
</reference>
<evidence type="ECO:0000256" key="2">
    <source>
        <dbReference type="ARBA" id="ARBA00022729"/>
    </source>
</evidence>
<evidence type="ECO:0000256" key="3">
    <source>
        <dbReference type="SAM" id="SignalP"/>
    </source>
</evidence>
<accession>A0A543AN82</accession>
<dbReference type="InterPro" id="IPR028082">
    <property type="entry name" value="Peripla_BP_I"/>
</dbReference>
<dbReference type="Proteomes" id="UP000319746">
    <property type="component" value="Unassembled WGS sequence"/>
</dbReference>
<dbReference type="InterPro" id="IPR028081">
    <property type="entry name" value="Leu-bd"/>
</dbReference>
<dbReference type="AlphaFoldDB" id="A0A543AN82"/>
<evidence type="ECO:0000259" key="4">
    <source>
        <dbReference type="Pfam" id="PF13458"/>
    </source>
</evidence>
<dbReference type="PROSITE" id="PS51257">
    <property type="entry name" value="PROKAR_LIPOPROTEIN"/>
    <property type="match status" value="1"/>
</dbReference>
<organism evidence="5 6">
    <name type="scientific">Enteractinococcus coprophilus</name>
    <dbReference type="NCBI Taxonomy" id="1027633"/>
    <lineage>
        <taxon>Bacteria</taxon>
        <taxon>Bacillati</taxon>
        <taxon>Actinomycetota</taxon>
        <taxon>Actinomycetes</taxon>
        <taxon>Micrococcales</taxon>
        <taxon>Micrococcaceae</taxon>
    </lineage>
</organism>